<protein>
    <submittedName>
        <fullName evidence="1">Uncharacterized protein</fullName>
    </submittedName>
</protein>
<reference evidence="1" key="1">
    <citation type="submission" date="2016-05" db="EMBL/GenBank/DDBJ databases">
        <authorList>
            <person name="Lavstsen T."/>
            <person name="Jespersen J.S."/>
        </authorList>
    </citation>
    <scope>NUCLEOTIDE SEQUENCE</scope>
    <source>
        <tissue evidence="1">Brain</tissue>
    </source>
</reference>
<organism evidence="1">
    <name type="scientific">Nothobranchius furzeri</name>
    <name type="common">Turquoise killifish</name>
    <dbReference type="NCBI Taxonomy" id="105023"/>
    <lineage>
        <taxon>Eukaryota</taxon>
        <taxon>Metazoa</taxon>
        <taxon>Chordata</taxon>
        <taxon>Craniata</taxon>
        <taxon>Vertebrata</taxon>
        <taxon>Euteleostomi</taxon>
        <taxon>Actinopterygii</taxon>
        <taxon>Neopterygii</taxon>
        <taxon>Teleostei</taxon>
        <taxon>Neoteleostei</taxon>
        <taxon>Acanthomorphata</taxon>
        <taxon>Ovalentaria</taxon>
        <taxon>Atherinomorphae</taxon>
        <taxon>Cyprinodontiformes</taxon>
        <taxon>Nothobranchiidae</taxon>
        <taxon>Nothobranchius</taxon>
    </lineage>
</organism>
<dbReference type="EMBL" id="HADY01006631">
    <property type="protein sequence ID" value="SBP45116.1"/>
    <property type="molecule type" value="Transcribed_RNA"/>
</dbReference>
<evidence type="ECO:0000313" key="1">
    <source>
        <dbReference type="EMBL" id="SBP45116.1"/>
    </source>
</evidence>
<proteinExistence type="predicted"/>
<dbReference type="EMBL" id="HAEJ01014272">
    <property type="protein sequence ID" value="SBS54729.1"/>
    <property type="molecule type" value="Transcribed_RNA"/>
</dbReference>
<reference evidence="1" key="2">
    <citation type="submission" date="2016-06" db="EMBL/GenBank/DDBJ databases">
        <title>The genome of a short-lived fish provides insights into sex chromosome evolution and the genetic control of aging.</title>
        <authorList>
            <person name="Reichwald K."/>
            <person name="Felder M."/>
            <person name="Petzold A."/>
            <person name="Koch P."/>
            <person name="Groth M."/>
            <person name="Platzer M."/>
        </authorList>
    </citation>
    <scope>NUCLEOTIDE SEQUENCE</scope>
    <source>
        <tissue evidence="1">Brain</tissue>
    </source>
</reference>
<accession>A0A1A7ZS38</accession>
<gene>
    <name evidence="1" type="primary">Nfu_g_1_015694</name>
</gene>
<sequence>MYRFIKSSAGVPWADPWADPWAGSNVSEAPVVSSLKHVKLMVLCPSLASWSSPIMTRTSNKGHLLSYPFCLVLRNIKVRVTSARRDLNYSESMMKHQRT</sequence>
<name>A0A1A7ZS38_NOTFU</name>
<dbReference type="AlphaFoldDB" id="A0A1A7ZS38"/>